<feature type="domain" description="G-protein coupled receptors family 1 profile" evidence="7">
    <location>
        <begin position="607"/>
        <end position="847"/>
    </location>
</feature>
<dbReference type="PROSITE" id="PS50262">
    <property type="entry name" value="G_PROTEIN_RECEP_F1_2"/>
    <property type="match status" value="3"/>
</dbReference>
<keyword evidence="5 6" id="KW-0472">Membrane</keyword>
<name>A0AAU9VSV0_9CNID</name>
<evidence type="ECO:0000256" key="5">
    <source>
        <dbReference type="ARBA" id="ARBA00023136"/>
    </source>
</evidence>
<dbReference type="GO" id="GO:0005886">
    <property type="term" value="C:plasma membrane"/>
    <property type="evidence" value="ECO:0007669"/>
    <property type="project" value="UniProtKB-SubCell"/>
</dbReference>
<feature type="domain" description="G-protein coupled receptors family 1 profile" evidence="7">
    <location>
        <begin position="286"/>
        <end position="523"/>
    </location>
</feature>
<feature type="transmembrane region" description="Helical" evidence="6">
    <location>
        <begin position="588"/>
        <end position="615"/>
    </location>
</feature>
<gene>
    <name evidence="8" type="ORF">PMEA_00021602</name>
</gene>
<evidence type="ECO:0000256" key="4">
    <source>
        <dbReference type="ARBA" id="ARBA00022989"/>
    </source>
</evidence>
<proteinExistence type="predicted"/>
<dbReference type="SMART" id="SM01381">
    <property type="entry name" value="7TM_GPCR_Srsx"/>
    <property type="match status" value="1"/>
</dbReference>
<dbReference type="AlphaFoldDB" id="A0AAU9VSV0"/>
<comment type="caution">
    <text evidence="8">The sequence shown here is derived from an EMBL/GenBank/DDBJ whole genome shotgun (WGS) entry which is preliminary data.</text>
</comment>
<feature type="transmembrane region" description="Helical" evidence="6">
    <location>
        <begin position="713"/>
        <end position="730"/>
    </location>
</feature>
<feature type="non-terminal residue" evidence="8">
    <location>
        <position position="1"/>
    </location>
</feature>
<dbReference type="Pfam" id="PF00001">
    <property type="entry name" value="7tm_1"/>
    <property type="match status" value="5"/>
</dbReference>
<feature type="transmembrane region" description="Helical" evidence="6">
    <location>
        <begin position="76"/>
        <end position="95"/>
    </location>
</feature>
<comment type="subcellular location">
    <subcellularLocation>
        <location evidence="1">Cell membrane</location>
        <topology evidence="1">Multi-pass membrane protein</topology>
    </subcellularLocation>
</comment>
<feature type="transmembrane region" description="Helical" evidence="6">
    <location>
        <begin position="796"/>
        <end position="814"/>
    </location>
</feature>
<sequence length="881" mass="100155">VILCTVLGVASVLGTLGNLLVLTSIIKFDYLREIPDFFIFSLSLSDFLVTAIFQPLQAYKVTHLIQVSGIVAFSEITSLLGHISLIASISNMFGVTVERLISIRFPLKYDFLVTKFRAKVTIICIWIFSLSYGTVWTQDLAPIEYMAIYFVLVLVGTASIYFYIFLIARRLEGRMVQTRRESTDAGIPNRRRERKAAKTIATILGVAALCWLPLLIVPNVLPKNLDHATFMKIFFPLQTLSVCNSSINPYIYCVRSSRYSVAFTKLLGYVYFGSINAILSITSLLGNILIVTALRKDSSLHPPSKLSFRCLSCTDLLVGLISRPMYIIYLASSIRKNQILCRINEHLANIFSGILRGESILILTAISVDRLLALLLRLRYRQTVTLTRVCLLVIFSWMMSSVIAFFISFHERFFFVACCMWIGVCLAVSSFCYLKIYAALRRQQAEIQSHQQHSGATLNIAWYRKTVASAKWMYLTLIVCYLPYTVVTAINTSRREPLQCGLAAWNITGSLVFLNSTLNPFLYCWNMRVVRQAVEDMLRQRFCQLSRCTAHKPFSRGPNRPSWCVKSTQLMENATFCSKVLQDLRPMWMIYFAISLNAILSATATLGNIVIFVALGRDNQLHMSTRLLFRSLALTDLGVGLISQPCFVIYLLLVVTKRLNDCERTESVMQVSTALLCSISLFTLTAVSIDRLLLLKLGLRHRCVVTVKRVKEVVFLSWTVFLSIGVLYFLNTTIFTMTVCASVLLCLLASAYSYISIYFSLRCRIARILQQNAHDQRKVFRPRNLLRYKRTVSTSLWVYFILVVSYLPFVLVQVTRTRLGDSRSIVIAEGCTTSLVYLNSTLNPFIYCWRIREVRKAVKTMVQRIGLFFLRIVTAVLSIIY</sequence>
<keyword evidence="2" id="KW-1003">Cell membrane</keyword>
<accession>A0AAU9VSV0</accession>
<feature type="transmembrane region" description="Helical" evidence="6">
    <location>
        <begin position="389"/>
        <end position="407"/>
    </location>
</feature>
<feature type="transmembrane region" description="Helical" evidence="6">
    <location>
        <begin position="826"/>
        <end position="849"/>
    </location>
</feature>
<dbReference type="EMBL" id="CALNXJ010000004">
    <property type="protein sequence ID" value="CAH3038282.1"/>
    <property type="molecule type" value="Genomic_DNA"/>
</dbReference>
<dbReference type="InterPro" id="IPR000276">
    <property type="entry name" value="GPCR_Rhodpsn"/>
</dbReference>
<reference evidence="8 9" key="1">
    <citation type="submission" date="2022-05" db="EMBL/GenBank/DDBJ databases">
        <authorList>
            <consortium name="Genoscope - CEA"/>
            <person name="William W."/>
        </authorList>
    </citation>
    <scope>NUCLEOTIDE SEQUENCE [LARGE SCALE GENOMIC DNA]</scope>
</reference>
<feature type="transmembrane region" description="Helical" evidence="6">
    <location>
        <begin position="6"/>
        <end position="25"/>
    </location>
</feature>
<feature type="transmembrane region" description="Helical" evidence="6">
    <location>
        <begin position="37"/>
        <end position="56"/>
    </location>
</feature>
<evidence type="ECO:0000259" key="7">
    <source>
        <dbReference type="PROSITE" id="PS50262"/>
    </source>
</evidence>
<evidence type="ECO:0000256" key="2">
    <source>
        <dbReference type="ARBA" id="ARBA00022475"/>
    </source>
</evidence>
<feature type="transmembrane region" description="Helical" evidence="6">
    <location>
        <begin position="200"/>
        <end position="221"/>
    </location>
</feature>
<dbReference type="CDD" id="cd00637">
    <property type="entry name" value="7tm_classA_rhodopsin-like"/>
    <property type="match status" value="3"/>
</dbReference>
<feature type="transmembrane region" description="Helical" evidence="6">
    <location>
        <begin position="736"/>
        <end position="761"/>
    </location>
</feature>
<dbReference type="Gene3D" id="1.20.1070.10">
    <property type="entry name" value="Rhodopsin 7-helix transmembrane proteins"/>
    <property type="match status" value="3"/>
</dbReference>
<evidence type="ECO:0000313" key="8">
    <source>
        <dbReference type="EMBL" id="CAH3038282.1"/>
    </source>
</evidence>
<evidence type="ECO:0000313" key="9">
    <source>
        <dbReference type="Proteomes" id="UP001159428"/>
    </source>
</evidence>
<feature type="transmembrane region" description="Helical" evidence="6">
    <location>
        <begin position="472"/>
        <end position="490"/>
    </location>
</feature>
<dbReference type="GO" id="GO:0004930">
    <property type="term" value="F:G protein-coupled receptor activity"/>
    <property type="evidence" value="ECO:0007669"/>
    <property type="project" value="InterPro"/>
</dbReference>
<feature type="transmembrane region" description="Helical" evidence="6">
    <location>
        <begin position="861"/>
        <end position="880"/>
    </location>
</feature>
<feature type="transmembrane region" description="Helical" evidence="6">
    <location>
        <begin position="413"/>
        <end position="434"/>
    </location>
</feature>
<evidence type="ECO:0000256" key="1">
    <source>
        <dbReference type="ARBA" id="ARBA00004651"/>
    </source>
</evidence>
<keyword evidence="4 6" id="KW-1133">Transmembrane helix</keyword>
<feature type="domain" description="G-protein coupled receptors family 1 profile" evidence="7">
    <location>
        <begin position="17"/>
        <end position="252"/>
    </location>
</feature>
<evidence type="ECO:0000256" key="6">
    <source>
        <dbReference type="SAM" id="Phobius"/>
    </source>
</evidence>
<feature type="transmembrane region" description="Helical" evidence="6">
    <location>
        <begin position="147"/>
        <end position="168"/>
    </location>
</feature>
<keyword evidence="3 6" id="KW-0812">Transmembrane</keyword>
<organism evidence="8 9">
    <name type="scientific">Pocillopora meandrina</name>
    <dbReference type="NCBI Taxonomy" id="46732"/>
    <lineage>
        <taxon>Eukaryota</taxon>
        <taxon>Metazoa</taxon>
        <taxon>Cnidaria</taxon>
        <taxon>Anthozoa</taxon>
        <taxon>Hexacorallia</taxon>
        <taxon>Scleractinia</taxon>
        <taxon>Astrocoeniina</taxon>
        <taxon>Pocilloporidae</taxon>
        <taxon>Pocillopora</taxon>
    </lineage>
</organism>
<evidence type="ECO:0000256" key="3">
    <source>
        <dbReference type="ARBA" id="ARBA00022692"/>
    </source>
</evidence>
<dbReference type="InterPro" id="IPR017452">
    <property type="entry name" value="GPCR_Rhodpsn_7TM"/>
</dbReference>
<feature type="transmembrane region" description="Helical" evidence="6">
    <location>
        <begin position="269"/>
        <end position="294"/>
    </location>
</feature>
<protein>
    <recommendedName>
        <fullName evidence="7">G-protein coupled receptors family 1 profile domain-containing protein</fullName>
    </recommendedName>
</protein>
<dbReference type="PANTHER" id="PTHR22750">
    <property type="entry name" value="G-PROTEIN COUPLED RECEPTOR"/>
    <property type="match status" value="1"/>
</dbReference>
<keyword evidence="9" id="KW-1185">Reference proteome</keyword>
<dbReference type="Proteomes" id="UP001159428">
    <property type="component" value="Unassembled WGS sequence"/>
</dbReference>
<dbReference type="PRINTS" id="PR00237">
    <property type="entry name" value="GPCRRHODOPSN"/>
</dbReference>
<feature type="transmembrane region" description="Helical" evidence="6">
    <location>
        <begin position="627"/>
        <end position="653"/>
    </location>
</feature>
<dbReference type="SUPFAM" id="SSF81321">
    <property type="entry name" value="Family A G protein-coupled receptor-like"/>
    <property type="match status" value="3"/>
</dbReference>
<feature type="transmembrane region" description="Helical" evidence="6">
    <location>
        <begin position="116"/>
        <end position="135"/>
    </location>
</feature>